<dbReference type="OrthoDB" id="3194672at2"/>
<protein>
    <submittedName>
        <fullName evidence="7">Arabinose isomerase</fullName>
    </submittedName>
</protein>
<evidence type="ECO:0000256" key="5">
    <source>
        <dbReference type="ARBA" id="ARBA00023277"/>
    </source>
</evidence>
<dbReference type="GO" id="GO:0008733">
    <property type="term" value="F:L-arabinose isomerase activity"/>
    <property type="evidence" value="ECO:0007669"/>
    <property type="project" value="InterPro"/>
</dbReference>
<name>A0A2K8Z0G7_9BACT</name>
<evidence type="ECO:0000256" key="1">
    <source>
        <dbReference type="ARBA" id="ARBA00022723"/>
    </source>
</evidence>
<dbReference type="PANTHER" id="PTHR38464">
    <property type="entry name" value="L-ARABINOSE ISOMERASE"/>
    <property type="match status" value="1"/>
</dbReference>
<evidence type="ECO:0000256" key="2">
    <source>
        <dbReference type="ARBA" id="ARBA00022935"/>
    </source>
</evidence>
<feature type="domain" description="L-arabinose isomerase C-terminal" evidence="6">
    <location>
        <begin position="355"/>
        <end position="493"/>
    </location>
</feature>
<organism evidence="7 8">
    <name type="scientific">Spirosoma pollinicola</name>
    <dbReference type="NCBI Taxonomy" id="2057025"/>
    <lineage>
        <taxon>Bacteria</taxon>
        <taxon>Pseudomonadati</taxon>
        <taxon>Bacteroidota</taxon>
        <taxon>Cytophagia</taxon>
        <taxon>Cytophagales</taxon>
        <taxon>Cytophagaceae</taxon>
        <taxon>Spirosoma</taxon>
    </lineage>
</organism>
<dbReference type="AlphaFoldDB" id="A0A2K8Z0G7"/>
<dbReference type="InterPro" id="IPR003762">
    <property type="entry name" value="Lara_isomerase"/>
</dbReference>
<proteinExistence type="predicted"/>
<dbReference type="InterPro" id="IPR009015">
    <property type="entry name" value="Fucose_isomerase_N/cen_sf"/>
</dbReference>
<dbReference type="PANTHER" id="PTHR38464:SF1">
    <property type="entry name" value="L-ARABINOSE ISOMERASE"/>
    <property type="match status" value="1"/>
</dbReference>
<dbReference type="GO" id="GO:0019569">
    <property type="term" value="P:L-arabinose catabolic process to D-xylulose 5-phosphate"/>
    <property type="evidence" value="ECO:0007669"/>
    <property type="project" value="TreeGrafter"/>
</dbReference>
<dbReference type="SUPFAM" id="SSF53743">
    <property type="entry name" value="FucI/AraA N-terminal and middle domains"/>
    <property type="match status" value="1"/>
</dbReference>
<keyword evidence="1" id="KW-0479">Metal-binding</keyword>
<dbReference type="SUPFAM" id="SSF50443">
    <property type="entry name" value="FucI/AraA C-terminal domain-like"/>
    <property type="match status" value="1"/>
</dbReference>
<gene>
    <name evidence="7" type="ORF">CWM47_16980</name>
</gene>
<dbReference type="EMBL" id="CP025096">
    <property type="protein sequence ID" value="AUD03377.1"/>
    <property type="molecule type" value="Genomic_DNA"/>
</dbReference>
<dbReference type="CDD" id="cd00578">
    <property type="entry name" value="L-fuc_L-ara-isomerases"/>
    <property type="match status" value="1"/>
</dbReference>
<evidence type="ECO:0000256" key="4">
    <source>
        <dbReference type="ARBA" id="ARBA00023235"/>
    </source>
</evidence>
<keyword evidence="2" id="KW-0054">Arabinose catabolism</keyword>
<reference evidence="7 8" key="1">
    <citation type="submission" date="2017-11" db="EMBL/GenBank/DDBJ databases">
        <title>Taxonomic description and genome sequences of Spirosoma HA7 sp. nov., isolated from pollen microhabitat of Corylus avellana.</title>
        <authorList>
            <person name="Ambika Manirajan B."/>
            <person name="Suarez C."/>
            <person name="Ratering S."/>
            <person name="Geissler-Plaum R."/>
            <person name="Cardinale M."/>
            <person name="Sylvia S."/>
        </authorList>
    </citation>
    <scope>NUCLEOTIDE SEQUENCE [LARGE SCALE GENOMIC DNA]</scope>
    <source>
        <strain evidence="7 8">HA7</strain>
    </source>
</reference>
<dbReference type="GO" id="GO:0046872">
    <property type="term" value="F:metal ion binding"/>
    <property type="evidence" value="ECO:0007669"/>
    <property type="project" value="UniProtKB-KW"/>
</dbReference>
<sequence>MQADLITDSLDHSDTVASMSPYGLKVGLFGIGLEAYWAQFDGLQARLEGYLSTLEGAMHRPGVDIVNLGLVDTPEKAMLAGHQFRKADVDIIFLYVTTYALSSTVLPVVRRANVPVIVLNLAPEPAINYQWFNQLGDRTRMTGEWLAYCSACPVPEIASVFKRSNIPFYQVTGMLQNDPTAWSEIDEWIEAARVANIMAHNRLGVLGNYYGGMLDIYSNLTLHCATFGGHIEMIEVDQLTALRETVADEDVRQRVELFTETFDVQPDCTPAELQRAARTSVALDRLVAELDLGSMAYYYKGTGNRNDGPTANENTMSSVILGNSLLTAHGIPVAGEYEVKNAQAMKIMDSFGVGGSFTEYYAMDFTDDVVLMGHDGPGHIAIAEGKTKVRPLQVYHGKVGSGLSVEMSVKQGPVTLLSVVETVAGTIQLLVAQGESVPGPILEIGNTNSRYRFPIGARQFVTDWNSHGPAHHCAVGIGHCANKLKKLGDLLGVAVIQVC</sequence>
<evidence type="ECO:0000313" key="7">
    <source>
        <dbReference type="EMBL" id="AUD03377.1"/>
    </source>
</evidence>
<dbReference type="InterPro" id="IPR004216">
    <property type="entry name" value="Fuc/Ara_isomerase_C"/>
</dbReference>
<dbReference type="GO" id="GO:0005829">
    <property type="term" value="C:cytosol"/>
    <property type="evidence" value="ECO:0007669"/>
    <property type="project" value="TreeGrafter"/>
</dbReference>
<dbReference type="Pfam" id="PF11762">
    <property type="entry name" value="Arabinose_Iso_C"/>
    <property type="match status" value="1"/>
</dbReference>
<accession>A0A2K8Z0G7</accession>
<keyword evidence="4 7" id="KW-0413">Isomerase</keyword>
<dbReference type="RefSeq" id="WP_100989445.1">
    <property type="nucleotide sequence ID" value="NZ_CP025096.1"/>
</dbReference>
<keyword evidence="3" id="KW-0464">Manganese</keyword>
<keyword evidence="5" id="KW-0119">Carbohydrate metabolism</keyword>
<evidence type="ECO:0000259" key="6">
    <source>
        <dbReference type="Pfam" id="PF11762"/>
    </source>
</evidence>
<dbReference type="KEGG" id="spir:CWM47_16980"/>
<evidence type="ECO:0000313" key="8">
    <source>
        <dbReference type="Proteomes" id="UP000232883"/>
    </source>
</evidence>
<dbReference type="Proteomes" id="UP000232883">
    <property type="component" value="Chromosome"/>
</dbReference>
<evidence type="ECO:0000256" key="3">
    <source>
        <dbReference type="ARBA" id="ARBA00023211"/>
    </source>
</evidence>
<keyword evidence="8" id="KW-1185">Reference proteome</keyword>
<dbReference type="InterPro" id="IPR024664">
    <property type="entry name" value="Ara_Isoase_C"/>
</dbReference>